<feature type="non-terminal residue" evidence="2">
    <location>
        <position position="1"/>
    </location>
</feature>
<gene>
    <name evidence="2" type="ORF">MNOR_LOCUS31151</name>
</gene>
<dbReference type="EMBL" id="CAXKWB010039534">
    <property type="protein sequence ID" value="CAL4153254.1"/>
    <property type="molecule type" value="Genomic_DNA"/>
</dbReference>
<dbReference type="SUPFAM" id="SSF51126">
    <property type="entry name" value="Pectin lyase-like"/>
    <property type="match status" value="1"/>
</dbReference>
<dbReference type="InterPro" id="IPR011050">
    <property type="entry name" value="Pectin_lyase_fold/virulence"/>
</dbReference>
<keyword evidence="3" id="KW-1185">Reference proteome</keyword>
<dbReference type="InterPro" id="IPR012334">
    <property type="entry name" value="Pectin_lyas_fold"/>
</dbReference>
<sequence length="200" mass="22110">RTMKKLIILLLLFCKTMAETYVIDGEQGNDDNNGLNSITAFKTIQRCVDELQNPGDECQIRSGRYHEVIHIDGLKGTSESPIVIRGYEDERPIWDGTVPIQPSEWEYDSSTGICEAYIDEDIIALFLNDDLLTAARWPNALWTDKTVFNNSYFAHCDESSSYGNIVDDGTGGGVGLADSGIDATGAMAILNIGSWVTYVR</sequence>
<evidence type="ECO:0000313" key="2">
    <source>
        <dbReference type="EMBL" id="CAL4153254.1"/>
    </source>
</evidence>
<dbReference type="Gene3D" id="2.160.20.10">
    <property type="entry name" value="Single-stranded right-handed beta-helix, Pectin lyase-like"/>
    <property type="match status" value="1"/>
</dbReference>
<protein>
    <recommendedName>
        <fullName evidence="4">DUF1565 domain-containing protein</fullName>
    </recommendedName>
</protein>
<dbReference type="Proteomes" id="UP001497623">
    <property type="component" value="Unassembled WGS sequence"/>
</dbReference>
<organism evidence="2 3">
    <name type="scientific">Meganyctiphanes norvegica</name>
    <name type="common">Northern krill</name>
    <name type="synonym">Thysanopoda norvegica</name>
    <dbReference type="NCBI Taxonomy" id="48144"/>
    <lineage>
        <taxon>Eukaryota</taxon>
        <taxon>Metazoa</taxon>
        <taxon>Ecdysozoa</taxon>
        <taxon>Arthropoda</taxon>
        <taxon>Crustacea</taxon>
        <taxon>Multicrustacea</taxon>
        <taxon>Malacostraca</taxon>
        <taxon>Eumalacostraca</taxon>
        <taxon>Eucarida</taxon>
        <taxon>Euphausiacea</taxon>
        <taxon>Euphausiidae</taxon>
        <taxon>Meganyctiphanes</taxon>
    </lineage>
</organism>
<feature type="chain" id="PRO_5043909689" description="DUF1565 domain-containing protein" evidence="1">
    <location>
        <begin position="19"/>
        <end position="200"/>
    </location>
</feature>
<evidence type="ECO:0000313" key="3">
    <source>
        <dbReference type="Proteomes" id="UP001497623"/>
    </source>
</evidence>
<name>A0AAV2S2R9_MEGNR</name>
<evidence type="ECO:0008006" key="4">
    <source>
        <dbReference type="Google" id="ProtNLM"/>
    </source>
</evidence>
<comment type="caution">
    <text evidence="2">The sequence shown here is derived from an EMBL/GenBank/DDBJ whole genome shotgun (WGS) entry which is preliminary data.</text>
</comment>
<accession>A0AAV2S2R9</accession>
<keyword evidence="1" id="KW-0732">Signal</keyword>
<feature type="signal peptide" evidence="1">
    <location>
        <begin position="1"/>
        <end position="18"/>
    </location>
</feature>
<dbReference type="AlphaFoldDB" id="A0AAV2S2R9"/>
<reference evidence="2 3" key="1">
    <citation type="submission" date="2024-05" db="EMBL/GenBank/DDBJ databases">
        <authorList>
            <person name="Wallberg A."/>
        </authorList>
    </citation>
    <scope>NUCLEOTIDE SEQUENCE [LARGE SCALE GENOMIC DNA]</scope>
</reference>
<feature type="non-terminal residue" evidence="2">
    <location>
        <position position="200"/>
    </location>
</feature>
<evidence type="ECO:0000256" key="1">
    <source>
        <dbReference type="SAM" id="SignalP"/>
    </source>
</evidence>
<proteinExistence type="predicted"/>